<accession>A0A4C1X356</accession>
<reference evidence="1 2" key="1">
    <citation type="journal article" date="2019" name="Commun. Biol.">
        <title>The bagworm genome reveals a unique fibroin gene that provides high tensile strength.</title>
        <authorList>
            <person name="Kono N."/>
            <person name="Nakamura H."/>
            <person name="Ohtoshi R."/>
            <person name="Tomita M."/>
            <person name="Numata K."/>
            <person name="Arakawa K."/>
        </authorList>
    </citation>
    <scope>NUCLEOTIDE SEQUENCE [LARGE SCALE GENOMIC DNA]</scope>
</reference>
<organism evidence="1 2">
    <name type="scientific">Eumeta variegata</name>
    <name type="common">Bagworm moth</name>
    <name type="synonym">Eumeta japonica</name>
    <dbReference type="NCBI Taxonomy" id="151549"/>
    <lineage>
        <taxon>Eukaryota</taxon>
        <taxon>Metazoa</taxon>
        <taxon>Ecdysozoa</taxon>
        <taxon>Arthropoda</taxon>
        <taxon>Hexapoda</taxon>
        <taxon>Insecta</taxon>
        <taxon>Pterygota</taxon>
        <taxon>Neoptera</taxon>
        <taxon>Endopterygota</taxon>
        <taxon>Lepidoptera</taxon>
        <taxon>Glossata</taxon>
        <taxon>Ditrysia</taxon>
        <taxon>Tineoidea</taxon>
        <taxon>Psychidae</taxon>
        <taxon>Oiketicinae</taxon>
        <taxon>Eumeta</taxon>
    </lineage>
</organism>
<dbReference type="Proteomes" id="UP000299102">
    <property type="component" value="Unassembled WGS sequence"/>
</dbReference>
<sequence length="99" mass="10420">MQIRFDGLRHSKEKLIGSHRRATSRGSLVTNATISFLGARHPGGRGPPRSNKTTAINKCVAGGAVCALIDWAGAPPPPVTCAAPALTPGAMNKFPRLRH</sequence>
<evidence type="ECO:0000313" key="2">
    <source>
        <dbReference type="Proteomes" id="UP000299102"/>
    </source>
</evidence>
<protein>
    <submittedName>
        <fullName evidence="1">Uncharacterized protein</fullName>
    </submittedName>
</protein>
<evidence type="ECO:0000313" key="1">
    <source>
        <dbReference type="EMBL" id="GBP56789.1"/>
    </source>
</evidence>
<dbReference type="EMBL" id="BGZK01000701">
    <property type="protein sequence ID" value="GBP56789.1"/>
    <property type="molecule type" value="Genomic_DNA"/>
</dbReference>
<keyword evidence="2" id="KW-1185">Reference proteome</keyword>
<gene>
    <name evidence="1" type="ORF">EVAR_91441_1</name>
</gene>
<comment type="caution">
    <text evidence="1">The sequence shown here is derived from an EMBL/GenBank/DDBJ whole genome shotgun (WGS) entry which is preliminary data.</text>
</comment>
<proteinExistence type="predicted"/>
<dbReference type="AlphaFoldDB" id="A0A4C1X356"/>
<name>A0A4C1X356_EUMVA</name>